<evidence type="ECO:0000313" key="5">
    <source>
        <dbReference type="Proteomes" id="UP000820669"/>
    </source>
</evidence>
<reference evidence="4 5" key="1">
    <citation type="submission" date="2020-04" db="EMBL/GenBank/DDBJ databases">
        <authorList>
            <person name="Klaysubun C."/>
            <person name="Duangmal K."/>
            <person name="Lipun K."/>
        </authorList>
    </citation>
    <scope>NUCLEOTIDE SEQUENCE [LARGE SCALE GENOMIC DNA]</scope>
    <source>
        <strain evidence="4 5">K10HN5</strain>
    </source>
</reference>
<feature type="signal peptide" evidence="2">
    <location>
        <begin position="1"/>
        <end position="35"/>
    </location>
</feature>
<feature type="chain" id="PRO_5047111610" description="Right handed beta helix domain-containing protein" evidence="2">
    <location>
        <begin position="36"/>
        <end position="373"/>
    </location>
</feature>
<dbReference type="SMART" id="SM00710">
    <property type="entry name" value="PbH1"/>
    <property type="match status" value="6"/>
</dbReference>
<dbReference type="EMBL" id="JAAXLA010000052">
    <property type="protein sequence ID" value="NMI00277.1"/>
    <property type="molecule type" value="Genomic_DNA"/>
</dbReference>
<evidence type="ECO:0000256" key="1">
    <source>
        <dbReference type="SAM" id="MobiDB-lite"/>
    </source>
</evidence>
<dbReference type="PROSITE" id="PS51257">
    <property type="entry name" value="PROKAR_LIPOPROTEIN"/>
    <property type="match status" value="1"/>
</dbReference>
<protein>
    <recommendedName>
        <fullName evidence="3">Right handed beta helix domain-containing protein</fullName>
    </recommendedName>
</protein>
<dbReference type="SUPFAM" id="SSF51126">
    <property type="entry name" value="Pectin lyase-like"/>
    <property type="match status" value="1"/>
</dbReference>
<feature type="compositionally biased region" description="Low complexity" evidence="1">
    <location>
        <begin position="33"/>
        <end position="47"/>
    </location>
</feature>
<proteinExistence type="predicted"/>
<dbReference type="InterPro" id="IPR011050">
    <property type="entry name" value="Pectin_lyase_fold/virulence"/>
</dbReference>
<sequence>MTPHRRIAARSTGTAVLAAVLLALAALSGCSTASAPGPSGPPGSAAVPAPPSGVPSTVENCTTTLTTVAAAQAALDAALPGEKLCLTGGQLSTAELTITRSGRPDAPVQVVSDGAVIRGITVRADNVVISGLATNAGSGITLTGTGLTARGNAVANATDDGILCKACTDSLIESNMVDRADGTGIRIQGDRVTVRANTVSGSVRIRSRDADGMRFFGTDLVFADNTIRDIKQIGYPQGQEPHTDCFQTFDDSSPRTYNVTISGNRCTNVDAQCLIGTVSNRNYVGAPPGALAIRFVNNVCNTGGAQSVYLESYPDVEIRSNAFTGGQLLRAVLAVNGSTRVTVAGNTVASGIPPVEVDDESRAGFVDSGNTSG</sequence>
<keyword evidence="2" id="KW-0732">Signal</keyword>
<keyword evidence="5" id="KW-1185">Reference proteome</keyword>
<feature type="region of interest" description="Disordered" evidence="1">
    <location>
        <begin position="33"/>
        <end position="56"/>
    </location>
</feature>
<evidence type="ECO:0000259" key="3">
    <source>
        <dbReference type="Pfam" id="PF13229"/>
    </source>
</evidence>
<evidence type="ECO:0000256" key="2">
    <source>
        <dbReference type="SAM" id="SignalP"/>
    </source>
</evidence>
<dbReference type="InterPro" id="IPR006626">
    <property type="entry name" value="PbH1"/>
</dbReference>
<accession>A0ABX1SIS2</accession>
<feature type="domain" description="Right handed beta helix" evidence="3">
    <location>
        <begin position="138"/>
        <end position="348"/>
    </location>
</feature>
<dbReference type="Gene3D" id="2.160.20.10">
    <property type="entry name" value="Single-stranded right-handed beta-helix, Pectin lyase-like"/>
    <property type="match status" value="1"/>
</dbReference>
<organism evidence="4 5">
    <name type="scientific">Pseudonocardia acidicola</name>
    <dbReference type="NCBI Taxonomy" id="2724939"/>
    <lineage>
        <taxon>Bacteria</taxon>
        <taxon>Bacillati</taxon>
        <taxon>Actinomycetota</taxon>
        <taxon>Actinomycetes</taxon>
        <taxon>Pseudonocardiales</taxon>
        <taxon>Pseudonocardiaceae</taxon>
        <taxon>Pseudonocardia</taxon>
    </lineage>
</organism>
<dbReference type="Proteomes" id="UP000820669">
    <property type="component" value="Unassembled WGS sequence"/>
</dbReference>
<evidence type="ECO:0000313" key="4">
    <source>
        <dbReference type="EMBL" id="NMI00277.1"/>
    </source>
</evidence>
<gene>
    <name evidence="4" type="ORF">HF526_23625</name>
</gene>
<comment type="caution">
    <text evidence="4">The sequence shown here is derived from an EMBL/GenBank/DDBJ whole genome shotgun (WGS) entry which is preliminary data.</text>
</comment>
<name>A0ABX1SIS2_9PSEU</name>
<dbReference type="InterPro" id="IPR012334">
    <property type="entry name" value="Pectin_lyas_fold"/>
</dbReference>
<dbReference type="InterPro" id="IPR039448">
    <property type="entry name" value="Beta_helix"/>
</dbReference>
<dbReference type="RefSeq" id="WP_169383751.1">
    <property type="nucleotide sequence ID" value="NZ_JAAXLA010000052.1"/>
</dbReference>
<dbReference type="Pfam" id="PF13229">
    <property type="entry name" value="Beta_helix"/>
    <property type="match status" value="1"/>
</dbReference>